<name>A0A426XT67_ENSVE</name>
<dbReference type="Proteomes" id="UP000287651">
    <property type="component" value="Unassembled WGS sequence"/>
</dbReference>
<evidence type="ECO:0000313" key="3">
    <source>
        <dbReference type="Proteomes" id="UP000287651"/>
    </source>
</evidence>
<evidence type="ECO:0000313" key="2">
    <source>
        <dbReference type="EMBL" id="RRT42670.1"/>
    </source>
</evidence>
<reference evidence="2 3" key="1">
    <citation type="journal article" date="2014" name="Agronomy (Basel)">
        <title>A Draft Genome Sequence for Ensete ventricosum, the Drought-Tolerant Tree Against Hunger.</title>
        <authorList>
            <person name="Harrison J."/>
            <person name="Moore K.A."/>
            <person name="Paszkiewicz K."/>
            <person name="Jones T."/>
            <person name="Grant M."/>
            <person name="Ambacheew D."/>
            <person name="Muzemil S."/>
            <person name="Studholme D.J."/>
        </authorList>
    </citation>
    <scope>NUCLEOTIDE SEQUENCE [LARGE SCALE GENOMIC DNA]</scope>
</reference>
<organism evidence="2 3">
    <name type="scientific">Ensete ventricosum</name>
    <name type="common">Abyssinian banana</name>
    <name type="synonym">Musa ensete</name>
    <dbReference type="NCBI Taxonomy" id="4639"/>
    <lineage>
        <taxon>Eukaryota</taxon>
        <taxon>Viridiplantae</taxon>
        <taxon>Streptophyta</taxon>
        <taxon>Embryophyta</taxon>
        <taxon>Tracheophyta</taxon>
        <taxon>Spermatophyta</taxon>
        <taxon>Magnoliopsida</taxon>
        <taxon>Liliopsida</taxon>
        <taxon>Zingiberales</taxon>
        <taxon>Musaceae</taxon>
        <taxon>Ensete</taxon>
    </lineage>
</organism>
<evidence type="ECO:0000256" key="1">
    <source>
        <dbReference type="SAM" id="MobiDB-lite"/>
    </source>
</evidence>
<sequence length="94" mass="9844">MSGQPRPGLLQGRLATAWPPARRQPVVAKAPYTGGGRLRPARRGGRHLRAWPTVGRRPQGAAASGQLARGCSPVARLQGSAACDEATRAAPTRD</sequence>
<dbReference type="EMBL" id="AMZH03017667">
    <property type="protein sequence ID" value="RRT42670.1"/>
    <property type="molecule type" value="Genomic_DNA"/>
</dbReference>
<feature type="region of interest" description="Disordered" evidence="1">
    <location>
        <begin position="1"/>
        <end position="22"/>
    </location>
</feature>
<comment type="caution">
    <text evidence="2">The sequence shown here is derived from an EMBL/GenBank/DDBJ whole genome shotgun (WGS) entry which is preliminary data.</text>
</comment>
<protein>
    <submittedName>
        <fullName evidence="2">Uncharacterized protein</fullName>
    </submittedName>
</protein>
<accession>A0A426XT67</accession>
<gene>
    <name evidence="2" type="ORF">B296_00029252</name>
</gene>
<dbReference type="AlphaFoldDB" id="A0A426XT67"/>
<proteinExistence type="predicted"/>